<protein>
    <submittedName>
        <fullName evidence="1">Uncharacterized protein</fullName>
    </submittedName>
</protein>
<gene>
    <name evidence="1" type="ORF">NIES2135_39820</name>
</gene>
<evidence type="ECO:0000313" key="1">
    <source>
        <dbReference type="EMBL" id="BAY57118.1"/>
    </source>
</evidence>
<reference evidence="1 2" key="1">
    <citation type="submission" date="2017-06" db="EMBL/GenBank/DDBJ databases">
        <title>Genome sequencing of cyanobaciteial culture collection at National Institute for Environmental Studies (NIES).</title>
        <authorList>
            <person name="Hirose Y."/>
            <person name="Shimura Y."/>
            <person name="Fujisawa T."/>
            <person name="Nakamura Y."/>
            <person name="Kawachi M."/>
        </authorList>
    </citation>
    <scope>NUCLEOTIDE SEQUENCE [LARGE SCALE GENOMIC DNA]</scope>
    <source>
        <strain evidence="1 2">NIES-2135</strain>
    </source>
</reference>
<dbReference type="Proteomes" id="UP000217895">
    <property type="component" value="Chromosome"/>
</dbReference>
<evidence type="ECO:0000313" key="2">
    <source>
        <dbReference type="Proteomes" id="UP000217895"/>
    </source>
</evidence>
<organism evidence="1 2">
    <name type="scientific">Leptolyngbya boryana NIES-2135</name>
    <dbReference type="NCBI Taxonomy" id="1973484"/>
    <lineage>
        <taxon>Bacteria</taxon>
        <taxon>Bacillati</taxon>
        <taxon>Cyanobacteriota</taxon>
        <taxon>Cyanophyceae</taxon>
        <taxon>Leptolyngbyales</taxon>
        <taxon>Leptolyngbyaceae</taxon>
        <taxon>Leptolyngbya group</taxon>
        <taxon>Leptolyngbya</taxon>
    </lineage>
</organism>
<proteinExistence type="predicted"/>
<dbReference type="EMBL" id="AP018203">
    <property type="protein sequence ID" value="BAY57118.1"/>
    <property type="molecule type" value="Genomic_DNA"/>
</dbReference>
<dbReference type="AlphaFoldDB" id="A0A1Z4JKC8"/>
<accession>A0A1Z4JKC8</accession>
<keyword evidence="2" id="KW-1185">Reference proteome</keyword>
<sequence>MLDMPIKQVYRLREKVNYHAVRVFAQKSQPELVTEWLGR</sequence>
<name>A0A1Z4JKC8_LEPBY</name>